<organism evidence="3 4">
    <name type="scientific">Cuscuta campestris</name>
    <dbReference type="NCBI Taxonomy" id="132261"/>
    <lineage>
        <taxon>Eukaryota</taxon>
        <taxon>Viridiplantae</taxon>
        <taxon>Streptophyta</taxon>
        <taxon>Embryophyta</taxon>
        <taxon>Tracheophyta</taxon>
        <taxon>Spermatophyta</taxon>
        <taxon>Magnoliopsida</taxon>
        <taxon>eudicotyledons</taxon>
        <taxon>Gunneridae</taxon>
        <taxon>Pentapetalae</taxon>
        <taxon>asterids</taxon>
        <taxon>lamiids</taxon>
        <taxon>Solanales</taxon>
        <taxon>Convolvulaceae</taxon>
        <taxon>Cuscuteae</taxon>
        <taxon>Cuscuta</taxon>
        <taxon>Cuscuta subgen. Grammica</taxon>
        <taxon>Cuscuta sect. Cleistogrammica</taxon>
    </lineage>
</organism>
<protein>
    <submittedName>
        <fullName evidence="3">Uncharacterized protein</fullName>
    </submittedName>
</protein>
<proteinExistence type="predicted"/>
<dbReference type="Proteomes" id="UP000595140">
    <property type="component" value="Unassembled WGS sequence"/>
</dbReference>
<feature type="region of interest" description="Disordered" evidence="2">
    <location>
        <begin position="197"/>
        <end position="236"/>
    </location>
</feature>
<evidence type="ECO:0000313" key="4">
    <source>
        <dbReference type="Proteomes" id="UP000595140"/>
    </source>
</evidence>
<evidence type="ECO:0000313" key="3">
    <source>
        <dbReference type="EMBL" id="VFQ79602.1"/>
    </source>
</evidence>
<sequence length="638" mass="70483">MNFKKWPNFWADASGSTILMLSGESITPTLDEFLILFSIGGAFPYYSLFPHPQSPIFERVESKIDKWARRYFVIEFPIHSPIDLPGLVRRSSLFRTPFAAIPQAEAALNVLGEKGGLISHHSLQDARLYKKADFYYPLGPDPIPFEGVSSLERPKVSPVVESHPGESSFGNQTQGDVTALAICKPSAALDAVPISAIPGLRKPTPSQKRPREGVTDDDFFPKKSKGDGTPASPSPLTASPLLVLRIPPLLPHPEVWSYPTQCTVENTSPPTTAASQGMEKEISGKKEPEAPLEMGKEVGGQQELEEQHSAAAPPTLNLPIRCKFTPQTYPVFKEGWTDFSRGLNSLQASHWTIQANLEKMRGSVQDPIIPQARPDLLALDALHSMEQAQQSLLTLTEEYLGGAWGNYRAMVVVKDKELATRALQQKVGSLEQQVQALQEENARLKADASAELTAERSRVKSLQEQIATYQGSTQDLETQFDKLRAQISSLESKVLALEGKEGSLKPELVERVSQISELENSLQGAKQEGARFSELMLKHMGLRRIALDKLEEERKTANELRSKVGELEKTMPSHQEEVAALIARAETLYEEGKFDMQFCIYEAIRSGLPAHRSLDDFISHYGLPLPLPPPDSRANPGP</sequence>
<dbReference type="Gene3D" id="1.20.5.340">
    <property type="match status" value="1"/>
</dbReference>
<gene>
    <name evidence="3" type="ORF">CCAM_LOCUS21378</name>
</gene>
<feature type="coiled-coil region" evidence="1">
    <location>
        <begin position="413"/>
        <end position="577"/>
    </location>
</feature>
<dbReference type="EMBL" id="OOIL02001989">
    <property type="protein sequence ID" value="VFQ79602.1"/>
    <property type="molecule type" value="Genomic_DNA"/>
</dbReference>
<dbReference type="AlphaFoldDB" id="A0A484LSR8"/>
<feature type="compositionally biased region" description="Basic and acidic residues" evidence="2">
    <location>
        <begin position="209"/>
        <end position="226"/>
    </location>
</feature>
<keyword evidence="1" id="KW-0175">Coiled coil</keyword>
<reference evidence="3 4" key="1">
    <citation type="submission" date="2018-04" db="EMBL/GenBank/DDBJ databases">
        <authorList>
            <person name="Vogel A."/>
        </authorList>
    </citation>
    <scope>NUCLEOTIDE SEQUENCE [LARGE SCALE GENOMIC DNA]</scope>
</reference>
<keyword evidence="4" id="KW-1185">Reference proteome</keyword>
<evidence type="ECO:0000256" key="1">
    <source>
        <dbReference type="SAM" id="Coils"/>
    </source>
</evidence>
<name>A0A484LSR8_9ASTE</name>
<evidence type="ECO:0000256" key="2">
    <source>
        <dbReference type="SAM" id="MobiDB-lite"/>
    </source>
</evidence>
<accession>A0A484LSR8</accession>